<dbReference type="InterPro" id="IPR014833">
    <property type="entry name" value="TnsA_N"/>
</dbReference>
<dbReference type="Gene3D" id="3.40.1350.10">
    <property type="match status" value="1"/>
</dbReference>
<comment type="caution">
    <text evidence="2">The sequence shown here is derived from an EMBL/GenBank/DDBJ whole genome shotgun (WGS) entry which is preliminary data.</text>
</comment>
<evidence type="ECO:0000313" key="3">
    <source>
        <dbReference type="Proteomes" id="UP000292136"/>
    </source>
</evidence>
<name>A0ABY0INH5_9RHOO</name>
<organism evidence="2 3">
    <name type="scientific">Azospira oryzae</name>
    <dbReference type="NCBI Taxonomy" id="146939"/>
    <lineage>
        <taxon>Bacteria</taxon>
        <taxon>Pseudomonadati</taxon>
        <taxon>Pseudomonadota</taxon>
        <taxon>Betaproteobacteria</taxon>
        <taxon>Rhodocyclales</taxon>
        <taxon>Rhodocyclaceae</taxon>
        <taxon>Azospira</taxon>
    </lineage>
</organism>
<gene>
    <name evidence="2" type="ORF">EV678_2299</name>
</gene>
<evidence type="ECO:0000313" key="2">
    <source>
        <dbReference type="EMBL" id="RZT76422.1"/>
    </source>
</evidence>
<accession>A0ABY0INH5</accession>
<dbReference type="Proteomes" id="UP000292136">
    <property type="component" value="Unassembled WGS sequence"/>
</dbReference>
<reference evidence="2 3" key="1">
    <citation type="submission" date="2019-02" db="EMBL/GenBank/DDBJ databases">
        <title>Genomic Encyclopedia of Type Strains, Phase IV (KMG-IV): sequencing the most valuable type-strain genomes for metagenomic binning, comparative biology and taxonomic classification.</title>
        <authorList>
            <person name="Goeker M."/>
        </authorList>
    </citation>
    <scope>NUCLEOTIDE SEQUENCE [LARGE SCALE GENOMIC DNA]</scope>
    <source>
        <strain evidence="2 3">DSM 21223</strain>
    </source>
</reference>
<evidence type="ECO:0000259" key="1">
    <source>
        <dbReference type="Pfam" id="PF08722"/>
    </source>
</evidence>
<dbReference type="Pfam" id="PF08722">
    <property type="entry name" value="Tn7_TnsA-like_N"/>
    <property type="match status" value="1"/>
</dbReference>
<dbReference type="InterPro" id="IPR011856">
    <property type="entry name" value="tRNA_endonuc-like_dom_sf"/>
</dbReference>
<feature type="domain" description="TnsA endonuclease N-terminal" evidence="1">
    <location>
        <begin position="45"/>
        <end position="120"/>
    </location>
</feature>
<proteinExistence type="predicted"/>
<keyword evidence="3" id="KW-1185">Reference proteome</keyword>
<protein>
    <submittedName>
        <fullName evidence="2">TnsA endonuclease-like protein</fullName>
    </submittedName>
</protein>
<dbReference type="EMBL" id="SHKM01000002">
    <property type="protein sequence ID" value="RZT76422.1"/>
    <property type="molecule type" value="Genomic_DNA"/>
</dbReference>
<sequence length="211" mass="23644">MLARKVVTRRGRHFRGYFPSRKLRRMVACESLLERDAALLLEVSPGVVSFQEQPAVIQYFDGQSLCDYYPDFEVVLADGSVFHLEVKTTAKLKSRKVATKFAAIATHYQERGLGFRIVTEQELQREPLLSNAQEVDYLMGKTSRPLPSFHELRSDLGADTITFTKAESTLGRDTVLHLIAHGLLGCDLTQPLTGNTLLTIQDGGRDDTVFL</sequence>